<dbReference type="STRING" id="558155.SAMN04487911_10456"/>
<dbReference type="InterPro" id="IPR000352">
    <property type="entry name" value="Pep_chain_release_fac_I"/>
</dbReference>
<accession>A0A1M6CUH6</accession>
<dbReference type="GO" id="GO:0043022">
    <property type="term" value="F:ribosome binding"/>
    <property type="evidence" value="ECO:0007669"/>
    <property type="project" value="TreeGrafter"/>
</dbReference>
<dbReference type="PANTHER" id="PTHR47814:SF1">
    <property type="entry name" value="PEPTIDYL-TRNA HYDROLASE ARFB"/>
    <property type="match status" value="1"/>
</dbReference>
<dbReference type="SUPFAM" id="SSF110916">
    <property type="entry name" value="Peptidyl-tRNA hydrolase domain-like"/>
    <property type="match status" value="1"/>
</dbReference>
<sequence>MNKEQLLQELQFKAVRSSGAGGQNVNKVATKVILIFDLGASSAFTETEKNRLFRKLANRLSKEQQLILQSEETRSQHKNKALVIEKFLETIALNLRAPKKRIRTKPTRSSMEKRLKSKKKGALKKLHRRKPPLD</sequence>
<evidence type="ECO:0000313" key="4">
    <source>
        <dbReference type="Proteomes" id="UP000184231"/>
    </source>
</evidence>
<dbReference type="Proteomes" id="UP000184231">
    <property type="component" value="Unassembled WGS sequence"/>
</dbReference>
<dbReference type="GO" id="GO:0003747">
    <property type="term" value="F:translation release factor activity"/>
    <property type="evidence" value="ECO:0007669"/>
    <property type="project" value="InterPro"/>
</dbReference>
<feature type="compositionally biased region" description="Basic residues" evidence="1">
    <location>
        <begin position="115"/>
        <end position="134"/>
    </location>
</feature>
<dbReference type="GO" id="GO:0004045">
    <property type="term" value="F:peptidyl-tRNA hydrolase activity"/>
    <property type="evidence" value="ECO:0007669"/>
    <property type="project" value="TreeGrafter"/>
</dbReference>
<evidence type="ECO:0000259" key="2">
    <source>
        <dbReference type="PROSITE" id="PS00745"/>
    </source>
</evidence>
<keyword evidence="4" id="KW-1185">Reference proteome</keyword>
<dbReference type="NCBIfam" id="NF006718">
    <property type="entry name" value="PRK09256.1"/>
    <property type="match status" value="1"/>
</dbReference>
<dbReference type="AlphaFoldDB" id="A0A1M6CUH6"/>
<dbReference type="Gene3D" id="3.30.160.20">
    <property type="match status" value="1"/>
</dbReference>
<reference evidence="3 4" key="1">
    <citation type="submission" date="2016-11" db="EMBL/GenBank/DDBJ databases">
        <authorList>
            <person name="Jaros S."/>
            <person name="Januszkiewicz K."/>
            <person name="Wedrychowicz H."/>
        </authorList>
    </citation>
    <scope>NUCLEOTIDE SEQUENCE [LARGE SCALE GENOMIC DNA]</scope>
    <source>
        <strain evidence="3 4">CGMCC 1.8863</strain>
    </source>
</reference>
<dbReference type="PROSITE" id="PS00745">
    <property type="entry name" value="RF_PROK_I"/>
    <property type="match status" value="1"/>
</dbReference>
<dbReference type="OrthoDB" id="9815709at2"/>
<feature type="domain" description="Prokaryotic-type class I peptide chain release factors" evidence="2">
    <location>
        <begin position="16"/>
        <end position="32"/>
    </location>
</feature>
<proteinExistence type="predicted"/>
<dbReference type="RefSeq" id="WP_072763297.1">
    <property type="nucleotide sequence ID" value="NZ_FQYX01000004.1"/>
</dbReference>
<gene>
    <name evidence="3" type="ORF">SAMN04487911_10456</name>
</gene>
<dbReference type="Pfam" id="PF00472">
    <property type="entry name" value="RF-1"/>
    <property type="match status" value="1"/>
</dbReference>
<feature type="region of interest" description="Disordered" evidence="1">
    <location>
        <begin position="99"/>
        <end position="134"/>
    </location>
</feature>
<evidence type="ECO:0000313" key="3">
    <source>
        <dbReference type="EMBL" id="SHI64599.1"/>
    </source>
</evidence>
<organism evidence="3 4">
    <name type="scientific">Arenibacter nanhaiticus</name>
    <dbReference type="NCBI Taxonomy" id="558155"/>
    <lineage>
        <taxon>Bacteria</taxon>
        <taxon>Pseudomonadati</taxon>
        <taxon>Bacteroidota</taxon>
        <taxon>Flavobacteriia</taxon>
        <taxon>Flavobacteriales</taxon>
        <taxon>Flavobacteriaceae</taxon>
        <taxon>Arenibacter</taxon>
    </lineage>
</organism>
<dbReference type="PANTHER" id="PTHR47814">
    <property type="entry name" value="PEPTIDYL-TRNA HYDROLASE ARFB"/>
    <property type="match status" value="1"/>
</dbReference>
<name>A0A1M6CUH6_9FLAO</name>
<evidence type="ECO:0000256" key="1">
    <source>
        <dbReference type="SAM" id="MobiDB-lite"/>
    </source>
</evidence>
<protein>
    <submittedName>
        <fullName evidence="3">Ribosome-associated protein</fullName>
    </submittedName>
</protein>
<dbReference type="EMBL" id="FQYX01000004">
    <property type="protein sequence ID" value="SHI64599.1"/>
    <property type="molecule type" value="Genomic_DNA"/>
</dbReference>
<dbReference type="GO" id="GO:0072344">
    <property type="term" value="P:rescue of stalled ribosome"/>
    <property type="evidence" value="ECO:0007669"/>
    <property type="project" value="TreeGrafter"/>
</dbReference>